<dbReference type="Gene3D" id="1.10.490.110">
    <property type="entry name" value="Uncharacterized conserved protein DUF2267"/>
    <property type="match status" value="1"/>
</dbReference>
<dbReference type="InterPro" id="IPR018727">
    <property type="entry name" value="DUF2267"/>
</dbReference>
<name>A0A6H1U3W7_9CYAN</name>
<dbReference type="Proteomes" id="UP000500857">
    <property type="component" value="Chromosome"/>
</dbReference>
<reference evidence="1 2" key="1">
    <citation type="submission" date="2020-04" db="EMBL/GenBank/DDBJ databases">
        <authorList>
            <person name="Basu S."/>
            <person name="Maruthanayagam V."/>
            <person name="Chakraborty S."/>
            <person name="Pramanik A."/>
            <person name="Mukherjee J."/>
            <person name="Brink B."/>
        </authorList>
    </citation>
    <scope>NUCLEOTIDE SEQUENCE [LARGE SCALE GENOMIC DNA]</scope>
    <source>
        <strain evidence="1 2">AP17</strain>
    </source>
</reference>
<protein>
    <submittedName>
        <fullName evidence="1">DUF2267 domain-containing protein</fullName>
    </submittedName>
</protein>
<dbReference type="EMBL" id="CP051167">
    <property type="protein sequence ID" value="QIZ73126.1"/>
    <property type="molecule type" value="Genomic_DNA"/>
</dbReference>
<dbReference type="AlphaFoldDB" id="A0A6H1U3W7"/>
<evidence type="ECO:0000313" key="2">
    <source>
        <dbReference type="Proteomes" id="UP000500857"/>
    </source>
</evidence>
<keyword evidence="2" id="KW-1185">Reference proteome</keyword>
<evidence type="ECO:0000313" key="1">
    <source>
        <dbReference type="EMBL" id="QIZ73126.1"/>
    </source>
</evidence>
<dbReference type="Pfam" id="PF10025">
    <property type="entry name" value="DUF2267"/>
    <property type="match status" value="1"/>
</dbReference>
<gene>
    <name evidence="1" type="ORF">HCG48_23090</name>
</gene>
<accession>A0A6H1U3W7</accession>
<organism evidence="1 2">
    <name type="scientific">Oxynema aestuarii AP17</name>
    <dbReference type="NCBI Taxonomy" id="2064643"/>
    <lineage>
        <taxon>Bacteria</taxon>
        <taxon>Bacillati</taxon>
        <taxon>Cyanobacteriota</taxon>
        <taxon>Cyanophyceae</taxon>
        <taxon>Oscillatoriophycideae</taxon>
        <taxon>Oscillatoriales</taxon>
        <taxon>Oscillatoriaceae</taxon>
        <taxon>Oxynema</taxon>
        <taxon>Oxynema aestuarii</taxon>
    </lineage>
</organism>
<dbReference type="KEGG" id="oxy:HCG48_23090"/>
<sequence length="262" mass="29460">MTIAIREDITYILLKKLRDAGEAEGNPQIEFSAADFGSNPVDEKTLLGNLDYLNRNGYIEVEYTGSPQAEQVSKLSAPVNVKAAKITDKGREMLQKMEANPPESLAENSQQRAIGDRQVSFLEKVRVKAALPDIFDARNLSEVVFRTMRDLMPNQTVDKVADQLHTQAVSSDNKALQDEIVDLWMDTNPIVTWIGRIRPPLKIDADLFVRRVAQEGGIPRYTDPETVICAVFAATKDELSRDRVEEISEFLPGRIQQMWQNA</sequence>
<dbReference type="InterPro" id="IPR038282">
    <property type="entry name" value="DUF2267_sf"/>
</dbReference>
<dbReference type="RefSeq" id="WP_168571272.1">
    <property type="nucleotide sequence ID" value="NZ_CP051167.1"/>
</dbReference>
<proteinExistence type="predicted"/>